<evidence type="ECO:0000313" key="3">
    <source>
        <dbReference type="EMBL" id="TDA38470.1"/>
    </source>
</evidence>
<dbReference type="InterPro" id="IPR038078">
    <property type="entry name" value="PhoU-like_sf"/>
</dbReference>
<reference evidence="2 4" key="2">
    <citation type="journal article" date="2019" name="Nat. Microbiol.">
        <title>Wide diversity of methane and short-chain alkane metabolisms in uncultured archaea.</title>
        <authorList>
            <person name="Borrel G."/>
            <person name="Adam P.S."/>
            <person name="McKay L.J."/>
            <person name="Chen L.X."/>
            <person name="Sierra-Garcia I.N."/>
            <person name="Sieber C.M."/>
            <person name="Letourneur Q."/>
            <person name="Ghozlane A."/>
            <person name="Andersen G.L."/>
            <person name="Li W.J."/>
            <person name="Hallam S.J."/>
            <person name="Muyzer G."/>
            <person name="de Oliveira V.M."/>
            <person name="Inskeep W.P."/>
            <person name="Banfield J.F."/>
            <person name="Gribaldo S."/>
        </authorList>
    </citation>
    <scope>NUCLEOTIDE SEQUENCE [LARGE SCALE GENOMIC DNA]</scope>
    <source>
        <strain evidence="2">Verst-YHS</strain>
    </source>
</reference>
<dbReference type="InterPro" id="IPR028366">
    <property type="entry name" value="PhoU"/>
</dbReference>
<evidence type="ECO:0000259" key="1">
    <source>
        <dbReference type="Pfam" id="PF01895"/>
    </source>
</evidence>
<dbReference type="Pfam" id="PF01895">
    <property type="entry name" value="PhoU"/>
    <property type="match status" value="2"/>
</dbReference>
<evidence type="ECO:0000313" key="5">
    <source>
        <dbReference type="Proteomes" id="UP000317265"/>
    </source>
</evidence>
<name>A0A523BDC9_9CREN</name>
<dbReference type="InterPro" id="IPR026022">
    <property type="entry name" value="PhoU_dom"/>
</dbReference>
<dbReference type="SUPFAM" id="SSF109755">
    <property type="entry name" value="PhoU-like"/>
    <property type="match status" value="1"/>
</dbReference>
<feature type="domain" description="PhoU" evidence="1">
    <location>
        <begin position="139"/>
        <end position="226"/>
    </location>
</feature>
<dbReference type="AlphaFoldDB" id="A0A523BDC9"/>
<dbReference type="GO" id="GO:0030643">
    <property type="term" value="P:intracellular phosphate ion homeostasis"/>
    <property type="evidence" value="ECO:0007669"/>
    <property type="project" value="InterPro"/>
</dbReference>
<dbReference type="EMBL" id="RXIH01000017">
    <property type="protein sequence ID" value="RZN56785.1"/>
    <property type="molecule type" value="Genomic_DNA"/>
</dbReference>
<dbReference type="PANTHER" id="PTHR42930">
    <property type="entry name" value="PHOSPHATE-SPECIFIC TRANSPORT SYSTEM ACCESSORY PROTEIN PHOU"/>
    <property type="match status" value="1"/>
</dbReference>
<dbReference type="Proteomes" id="UP000316080">
    <property type="component" value="Unassembled WGS sequence"/>
</dbReference>
<reference evidence="3 5" key="1">
    <citation type="journal article" date="2019" name="Nat. Microbiol.">
        <title>Expanding anaerobic alkane metabolism in the domain of Archaea.</title>
        <authorList>
            <person name="Wang Y."/>
            <person name="Wegener G."/>
            <person name="Hou J."/>
            <person name="Wang F."/>
            <person name="Xiao X."/>
        </authorList>
    </citation>
    <scope>NUCLEOTIDE SEQUENCE [LARGE SCALE GENOMIC DNA]</scope>
    <source>
        <strain evidence="3">WYZ-LMO11</strain>
    </source>
</reference>
<protein>
    <submittedName>
        <fullName evidence="2">Phosphate uptake regulator PhoU</fullName>
    </submittedName>
</protein>
<sequence length="323" mass="36379">MEYRRLQKSKSGSFLLSIPKEWIKKRGLDSGSLIKLVESEEGGLILLPEGTMEKEENIVTIKSAENLEKQIRTQYLLGANTIIIDLGKKISSMTREEVKNAISKLIGLEIIEEGISSITIQCLLQPTSIPVRSVLKRSYSLAASMHKDAEIALSEGDIELAEVVSKRDEEVDRLYFLIVRQLRSAIRNYSIAEKLGVKPIECLDLRMAARYIEGIADQSEIIAKNVMKVHGEKIDKEIINRLLELSNMAYNIHEEASQALFKGDIKLANKVISKNNEFKSKVLDFNEFLLIKQPKLSTIINSIAMHIYQIGEYGIDLAELVGF</sequence>
<evidence type="ECO:0000313" key="2">
    <source>
        <dbReference type="EMBL" id="RZN56785.1"/>
    </source>
</evidence>
<dbReference type="EMBL" id="QNVI01000051">
    <property type="protein sequence ID" value="TDA38470.1"/>
    <property type="molecule type" value="Genomic_DNA"/>
</dbReference>
<dbReference type="Gene3D" id="1.20.58.220">
    <property type="entry name" value="Phosphate transport system protein phou homolog 2, domain 2"/>
    <property type="match status" value="1"/>
</dbReference>
<evidence type="ECO:0000313" key="4">
    <source>
        <dbReference type="Proteomes" id="UP000316080"/>
    </source>
</evidence>
<dbReference type="Proteomes" id="UP000317265">
    <property type="component" value="Unassembled WGS sequence"/>
</dbReference>
<gene>
    <name evidence="3" type="ORF">DSO09_04150</name>
    <name evidence="2" type="ORF">EF809_02000</name>
</gene>
<proteinExistence type="predicted"/>
<organism evidence="3 5">
    <name type="scientific">Thermoproteota archaeon</name>
    <dbReference type="NCBI Taxonomy" id="2056631"/>
    <lineage>
        <taxon>Archaea</taxon>
        <taxon>Thermoproteota</taxon>
    </lineage>
</organism>
<comment type="caution">
    <text evidence="3">The sequence shown here is derived from an EMBL/GenBank/DDBJ whole genome shotgun (WGS) entry which is preliminary data.</text>
</comment>
<dbReference type="GO" id="GO:0045936">
    <property type="term" value="P:negative regulation of phosphate metabolic process"/>
    <property type="evidence" value="ECO:0007669"/>
    <property type="project" value="InterPro"/>
</dbReference>
<accession>A0A523BDC9</accession>
<feature type="domain" description="PhoU" evidence="1">
    <location>
        <begin position="242"/>
        <end position="321"/>
    </location>
</feature>
<dbReference type="PANTHER" id="PTHR42930:SF2">
    <property type="entry name" value="PHOU DOMAIN-CONTAINING PROTEIN"/>
    <property type="match status" value="1"/>
</dbReference>